<dbReference type="AlphaFoldDB" id="T1JBE0"/>
<dbReference type="Proteomes" id="UP000014500">
    <property type="component" value="Unassembled WGS sequence"/>
</dbReference>
<evidence type="ECO:0000256" key="6">
    <source>
        <dbReference type="SAM" id="Phobius"/>
    </source>
</evidence>
<dbReference type="Gene3D" id="1.20.1250.20">
    <property type="entry name" value="MFS general substrate transporter like domains"/>
    <property type="match status" value="2"/>
</dbReference>
<name>T1JBE0_STRMM</name>
<evidence type="ECO:0000259" key="7">
    <source>
        <dbReference type="PROSITE" id="PS50850"/>
    </source>
</evidence>
<dbReference type="STRING" id="126957.T1JBE0"/>
<feature type="transmembrane region" description="Helical" evidence="6">
    <location>
        <begin position="297"/>
        <end position="318"/>
    </location>
</feature>
<dbReference type="eggNOG" id="KOG2533">
    <property type="taxonomic scope" value="Eukaryota"/>
</dbReference>
<dbReference type="PIRSF" id="PIRSF002808">
    <property type="entry name" value="Hexose_phosphate_transp"/>
    <property type="match status" value="1"/>
</dbReference>
<dbReference type="InterPro" id="IPR036259">
    <property type="entry name" value="MFS_trans_sf"/>
</dbReference>
<comment type="subcellular location">
    <subcellularLocation>
        <location evidence="1">Endomembrane system</location>
        <topology evidence="1">Multi-pass membrane protein</topology>
    </subcellularLocation>
</comment>
<organism evidence="8 9">
    <name type="scientific">Strigamia maritima</name>
    <name type="common">European centipede</name>
    <name type="synonym">Geophilus maritimus</name>
    <dbReference type="NCBI Taxonomy" id="126957"/>
    <lineage>
        <taxon>Eukaryota</taxon>
        <taxon>Metazoa</taxon>
        <taxon>Ecdysozoa</taxon>
        <taxon>Arthropoda</taxon>
        <taxon>Myriapoda</taxon>
        <taxon>Chilopoda</taxon>
        <taxon>Pleurostigmophora</taxon>
        <taxon>Geophilomorpha</taxon>
        <taxon>Linotaeniidae</taxon>
        <taxon>Strigamia</taxon>
    </lineage>
</organism>
<evidence type="ECO:0000256" key="2">
    <source>
        <dbReference type="ARBA" id="ARBA00009598"/>
    </source>
</evidence>
<evidence type="ECO:0000256" key="4">
    <source>
        <dbReference type="ARBA" id="ARBA00022989"/>
    </source>
</evidence>
<dbReference type="PROSITE" id="PS50850">
    <property type="entry name" value="MFS"/>
    <property type="match status" value="1"/>
</dbReference>
<feature type="transmembrane region" description="Helical" evidence="6">
    <location>
        <begin position="362"/>
        <end position="383"/>
    </location>
</feature>
<evidence type="ECO:0000313" key="8">
    <source>
        <dbReference type="EnsemblMetazoa" id="SMAR011081-PA"/>
    </source>
</evidence>
<dbReference type="HOGENOM" id="CLU_001265_31_0_1"/>
<dbReference type="OMA" id="RWFMGAG"/>
<feature type="transmembrane region" description="Helical" evidence="6">
    <location>
        <begin position="330"/>
        <end position="350"/>
    </location>
</feature>
<proteinExistence type="inferred from homology"/>
<dbReference type="Pfam" id="PF07690">
    <property type="entry name" value="MFS_1"/>
    <property type="match status" value="1"/>
</dbReference>
<keyword evidence="4 6" id="KW-1133">Transmembrane helix</keyword>
<dbReference type="PhylomeDB" id="T1JBE0"/>
<feature type="transmembrane region" description="Helical" evidence="6">
    <location>
        <begin position="389"/>
        <end position="411"/>
    </location>
</feature>
<comment type="similarity">
    <text evidence="2">Belongs to the major facilitator superfamily. Organophosphate:Pi antiporter (OPA) (TC 2.A.1.4) family.</text>
</comment>
<evidence type="ECO:0000256" key="5">
    <source>
        <dbReference type="ARBA" id="ARBA00023136"/>
    </source>
</evidence>
<accession>T1JBE0</accession>
<reference evidence="8" key="2">
    <citation type="submission" date="2015-02" db="UniProtKB">
        <authorList>
            <consortium name="EnsemblMetazoa"/>
        </authorList>
    </citation>
    <scope>IDENTIFICATION</scope>
</reference>
<dbReference type="GO" id="GO:0005789">
    <property type="term" value="C:endoplasmic reticulum membrane"/>
    <property type="evidence" value="ECO:0007669"/>
    <property type="project" value="TreeGrafter"/>
</dbReference>
<sequence>MVATDFAKTQKTIFSLLFIGYANYAYNRKSVSMAFPALMDAGLSKNDAGLIASSQNLAFAISKFLGGILSDRVSARILFSSGLFLSGAVTILYASSTSLSTQVLLWFLNGIGQGAGWPAAAKVIRHWSSPDQFGTWWSVISASTNVSGAITPFLAIYLILNYGWPASLVFAGSLSVGLSVICLLYVVDSPTELGWNSFATESKKDLKLASTDTWRDIIKSPFLWLLSICYMVVYCVKTSAVDWGQMYLHDDLNQSQYVGSAFTSSLETGGFVGGVASGYITDWLMSRPHNPNRSPRMPIAFAFTVGLAIGLHVFIFWVNETSTQLFITSTGFWLGACMYGSISIFGVVAAETTPPHLSGTAHAVVALAANMGGVMAGLPFSLIAKYHNWGAVFILLEVISVITALIMLVCWNIHGRVEKLKNE</sequence>
<dbReference type="InterPro" id="IPR020846">
    <property type="entry name" value="MFS_dom"/>
</dbReference>
<evidence type="ECO:0000256" key="1">
    <source>
        <dbReference type="ARBA" id="ARBA00004127"/>
    </source>
</evidence>
<dbReference type="PANTHER" id="PTHR43826:SF3">
    <property type="entry name" value="GLUCOSE-6-PHOSPHATE EXCHANGER SLC37A4"/>
    <property type="match status" value="1"/>
</dbReference>
<dbReference type="PANTHER" id="PTHR43826">
    <property type="entry name" value="GLUCOSE-6-PHOSPHATE EXCHANGER SLC37A4"/>
    <property type="match status" value="1"/>
</dbReference>
<dbReference type="GO" id="GO:0061513">
    <property type="term" value="F:glucose 6-phosphate:phosphate antiporter activity"/>
    <property type="evidence" value="ECO:0007669"/>
    <property type="project" value="TreeGrafter"/>
</dbReference>
<evidence type="ECO:0000313" key="9">
    <source>
        <dbReference type="Proteomes" id="UP000014500"/>
    </source>
</evidence>
<keyword evidence="3 6" id="KW-0812">Transmembrane</keyword>
<dbReference type="GO" id="GO:0035435">
    <property type="term" value="P:phosphate ion transmembrane transport"/>
    <property type="evidence" value="ECO:0007669"/>
    <property type="project" value="TreeGrafter"/>
</dbReference>
<protein>
    <recommendedName>
        <fullName evidence="7">Major facilitator superfamily (MFS) profile domain-containing protein</fullName>
    </recommendedName>
</protein>
<keyword evidence="5 6" id="KW-0472">Membrane</keyword>
<keyword evidence="9" id="KW-1185">Reference proteome</keyword>
<feature type="transmembrane region" description="Helical" evidence="6">
    <location>
        <begin position="261"/>
        <end position="285"/>
    </location>
</feature>
<dbReference type="InterPro" id="IPR011701">
    <property type="entry name" value="MFS"/>
</dbReference>
<reference evidence="9" key="1">
    <citation type="submission" date="2011-05" db="EMBL/GenBank/DDBJ databases">
        <authorList>
            <person name="Richards S.R."/>
            <person name="Qu J."/>
            <person name="Jiang H."/>
            <person name="Jhangiani S.N."/>
            <person name="Agravi P."/>
            <person name="Goodspeed R."/>
            <person name="Gross S."/>
            <person name="Mandapat C."/>
            <person name="Jackson L."/>
            <person name="Mathew T."/>
            <person name="Pu L."/>
            <person name="Thornton R."/>
            <person name="Saada N."/>
            <person name="Wilczek-Boney K.B."/>
            <person name="Lee S."/>
            <person name="Kovar C."/>
            <person name="Wu Y."/>
            <person name="Scherer S.E."/>
            <person name="Worley K.C."/>
            <person name="Muzny D.M."/>
            <person name="Gibbs R."/>
        </authorList>
    </citation>
    <scope>NUCLEOTIDE SEQUENCE</scope>
    <source>
        <strain evidence="9">Brora</strain>
    </source>
</reference>
<feature type="transmembrane region" description="Helical" evidence="6">
    <location>
        <begin position="222"/>
        <end position="241"/>
    </location>
</feature>
<feature type="domain" description="Major facilitator superfamily (MFS) profile" evidence="7">
    <location>
        <begin position="13"/>
        <end position="415"/>
    </location>
</feature>
<dbReference type="EnsemblMetazoa" id="SMAR011081-RA">
    <property type="protein sequence ID" value="SMAR011081-PA"/>
    <property type="gene ID" value="SMAR011081"/>
</dbReference>
<dbReference type="EMBL" id="JH432010">
    <property type="status" value="NOT_ANNOTATED_CDS"/>
    <property type="molecule type" value="Genomic_DNA"/>
</dbReference>
<dbReference type="InterPro" id="IPR051337">
    <property type="entry name" value="OPA_Antiporter"/>
</dbReference>
<dbReference type="SUPFAM" id="SSF103473">
    <property type="entry name" value="MFS general substrate transporter"/>
    <property type="match status" value="1"/>
</dbReference>
<feature type="transmembrane region" description="Helical" evidence="6">
    <location>
        <begin position="136"/>
        <end position="160"/>
    </location>
</feature>
<feature type="transmembrane region" description="Helical" evidence="6">
    <location>
        <begin position="73"/>
        <end position="94"/>
    </location>
</feature>
<evidence type="ECO:0000256" key="3">
    <source>
        <dbReference type="ARBA" id="ARBA00022692"/>
    </source>
</evidence>
<feature type="transmembrane region" description="Helical" evidence="6">
    <location>
        <begin position="166"/>
        <end position="187"/>
    </location>
</feature>
<dbReference type="InterPro" id="IPR000849">
    <property type="entry name" value="Sugar_P_transporter"/>
</dbReference>